<feature type="compositionally biased region" description="Polar residues" evidence="12">
    <location>
        <begin position="1756"/>
        <end position="1768"/>
    </location>
</feature>
<keyword evidence="6" id="KW-0067">ATP-binding</keyword>
<feature type="compositionally biased region" description="Basic and acidic residues" evidence="12">
    <location>
        <begin position="1436"/>
        <end position="1458"/>
    </location>
</feature>
<dbReference type="SMART" id="SM00487">
    <property type="entry name" value="DEXDc"/>
    <property type="match status" value="1"/>
</dbReference>
<feature type="compositionally biased region" description="Acidic residues" evidence="12">
    <location>
        <begin position="239"/>
        <end position="251"/>
    </location>
</feature>
<dbReference type="InterPro" id="IPR023779">
    <property type="entry name" value="Chromodomain_CS"/>
</dbReference>
<comment type="similarity">
    <text evidence="2">Belongs to the SNF2/RAD54 helicase family.</text>
</comment>
<dbReference type="PANTHER" id="PTHR45623:SF14">
    <property type="entry name" value="CHROMODOMAIN-HELICASE-DNA-BINDING PROTEIN 1"/>
    <property type="match status" value="1"/>
</dbReference>
<feature type="region of interest" description="Disordered" evidence="12">
    <location>
        <begin position="1156"/>
        <end position="1225"/>
    </location>
</feature>
<evidence type="ECO:0000256" key="3">
    <source>
        <dbReference type="ARBA" id="ARBA00022737"/>
    </source>
</evidence>
<comment type="catalytic activity">
    <reaction evidence="11">
        <text>ATP + H2O = ADP + phosphate + H(+)</text>
        <dbReference type="Rhea" id="RHEA:13065"/>
        <dbReference type="ChEBI" id="CHEBI:15377"/>
        <dbReference type="ChEBI" id="CHEBI:15378"/>
        <dbReference type="ChEBI" id="CHEBI:30616"/>
        <dbReference type="ChEBI" id="CHEBI:43474"/>
        <dbReference type="ChEBI" id="CHEBI:456216"/>
    </reaction>
</comment>
<evidence type="ECO:0000256" key="6">
    <source>
        <dbReference type="ARBA" id="ARBA00022840"/>
    </source>
</evidence>
<evidence type="ECO:0000259" key="14">
    <source>
        <dbReference type="PROSITE" id="PS51192"/>
    </source>
</evidence>
<keyword evidence="8" id="KW-0238">DNA-binding</keyword>
<dbReference type="GO" id="GO:0016887">
    <property type="term" value="F:ATP hydrolysis activity"/>
    <property type="evidence" value="ECO:0007669"/>
    <property type="project" value="TreeGrafter"/>
</dbReference>
<keyword evidence="5" id="KW-0378">Hydrolase</keyword>
<feature type="compositionally biased region" description="Basic and acidic residues" evidence="12">
    <location>
        <begin position="1508"/>
        <end position="1522"/>
    </location>
</feature>
<evidence type="ECO:0000256" key="2">
    <source>
        <dbReference type="ARBA" id="ARBA00007025"/>
    </source>
</evidence>
<dbReference type="SUPFAM" id="SSF54160">
    <property type="entry name" value="Chromo domain-like"/>
    <property type="match status" value="2"/>
</dbReference>
<dbReference type="InterPro" id="IPR000330">
    <property type="entry name" value="SNF2_N"/>
</dbReference>
<feature type="compositionally biased region" description="Pro residues" evidence="12">
    <location>
        <begin position="1929"/>
        <end position="1946"/>
    </location>
</feature>
<dbReference type="PROSITE" id="PS51194">
    <property type="entry name" value="HELICASE_CTER"/>
    <property type="match status" value="1"/>
</dbReference>
<evidence type="ECO:0000256" key="8">
    <source>
        <dbReference type="ARBA" id="ARBA00023125"/>
    </source>
</evidence>
<feature type="compositionally biased region" description="Basic and acidic residues" evidence="12">
    <location>
        <begin position="1769"/>
        <end position="1778"/>
    </location>
</feature>
<keyword evidence="10" id="KW-0539">Nucleus</keyword>
<dbReference type="GO" id="GO:0140658">
    <property type="term" value="F:ATP-dependent chromatin remodeler activity"/>
    <property type="evidence" value="ECO:0007669"/>
    <property type="project" value="TreeGrafter"/>
</dbReference>
<keyword evidence="17" id="KW-1185">Reference proteome</keyword>
<feature type="region of interest" description="Disordered" evidence="12">
    <location>
        <begin position="1"/>
        <end position="323"/>
    </location>
</feature>
<feature type="compositionally biased region" description="Basic and acidic residues" evidence="12">
    <location>
        <begin position="1676"/>
        <end position="1687"/>
    </location>
</feature>
<dbReference type="InterPro" id="IPR025260">
    <property type="entry name" value="CHD1-like_C"/>
</dbReference>
<sequence length="1946" mass="224155">MDVGLSSLPDLTTPLFGPSGSKSKASDSLETEQQSHLLGNGHADSMSESSDSSSHSDSDAETEDVKNKNISSSEEETELPKQIQLTDDDEDDDDEEDKKSKDSGSDDNVDSEKNDSHSESGEEKKDSNSEANSSDDEDDENKKGEQTKNKKSSIKRALFDTDSQDTFDNETTRSSSGRRVTAIRELKDEWDQKPDLYGIRRSGRSRREVVRYNVGNSDSEGDKKKRRKRRESEDWKSQEDEDDNDDSDEESSGSADFKPTRTAKKTKPPQRTNKKRNSKAQPRFKGRSKNLSSSESSEDSDSYSRPVPQRKTAQKIRSKYSNRPIRCKVSKKAVSYKEDTDEATDSDDIIEAATPMADVEEENRETIEKVLEIRRGRKGATGHKTTLYNIRENSDPNTTPLKDGEKEELETQYLIKWKGWSHIHNTWETEASLREQKVNGIKKLENFIKREGEIRDWKENATPEDVEYYDCQQEMMQDLIESHKTVERIICHRKENNGSADYMCKWQGLPYSECTWEDGELASKLFQSHIDKYLARNKSQCIPTKLTRVLKVRPKFVPLKSQPEYLGGVENLVLRDYQLDGLNWLIHSWCKEHCVILADEMGLGKTIQIISFISQLFNQFHLYGPFLLVVPLSTVVAWQRELEKWAPEMNVIIYIGDVNSRAVIREQEWRHPGNKRLKFNVLITTYEILLKDKAFLAAESWAFLGVDEAHRLKNDDSLLYRSLETFDTNHRILITGTPLQNSLKELWSLLHFIMPNVFDSWPDFEEKHSNEEGKGFLSLHKQLEPYLLRRVKKDVEKSLPAKTERILRVELSSLQKTYYRAILKREFRTLMKGLRGNVSSFANIMMELKKCANHAHLVVPLEEDPLPKEKLQVLLKGSGKLLLLDKLLVRLKETGHRVLIFSQMVRMLDIVAEYLQCRHFQYQRLDGTIRGDLRKQALDHFNAEGSQDFCFLLSTRAGGLGINLATADTVIIFDSDWNPQNDLQAQARAHRIGQTRQVSVYRLVTSSTVEEKIVESAKKKMVLDHLVIQRMDTTGRTVLDRGSAPSSSAVPFSKEELCAILKFGAEELFKEKEHDDEEEQQVDIDDILNRAEEHETESNTVGDELLSQFKVASFGNLEEEAEASRASFGEEGKDWEDIIPEEVRQKMEEEERQQKMLGLELGPRNRKTIKQLQVDYDSDKDNKKKRRKKGQSESEASDEEEEEDDEDQPRKRGRPRGGTKDGVKGFSNAEIRRFVKSIKKFAAPLKRLDAIAEDAELQEKSEADLRRLAEYLKRACEEAVKEHNQKLQEIPNPEAGKKTHKGPSFKIASVSINAQSLLKAEDDLKPLAEAIPEDKELRKKWRLDQPVKKVHWDCFWNIDDDSSLLKGIYEYGLGSWEAIKMDENLGLSDRILPDGELKPQAKHLQTRVDYLLKAMRKDVVTTPNKPTKARKRNPKSKAEIIDKDDSSSSDENKEKKSQTTEITNKKKQSANEKDSKKENILSDISDIELDTDEESKRKSKTKGRPKKLPKEKDGKGEKDKIIKGKTKSKKKQSGPMHFTASSEPKEIADEAEEEERQKMEPKVFEECKEKMRPLKKILKQLSEPDESLGEKEQVAFIRSILLKIGDHINQCIEEYSDPEKIKFWRDNLWLFVSNFTTLNHNKLRKLYKGACKKRGNEKHDKKEDADSKHRNNHLKRGQEKSDKDVLSKKQNLMHRNDRHHHHNQPSSQHPHHKESHVNSHHNKGHHQRTAPPHQQPPYRTGVAKDGTLSAEPGGASPSNPWTLSSPLSRTEEVTRNRYDSAYNRHPHPNSYTSHHEPHRGDRASSATTTDSKDSYYRFNNDRQGPGGQHYHRDFRGRNEHRAGYRPDPHRSDHYRPEYGNHYRDQSGGQQQSQHYNRERERGGDDWGPNSHHNYQGDRKRRGERPGEDYHDWERRSNKDPRLEAKPRFPHPQPPPPGDSPPSFPHH</sequence>
<dbReference type="CDD" id="cd18666">
    <property type="entry name" value="CD1_tandem_CHD1-2_like"/>
    <property type="match status" value="1"/>
</dbReference>
<dbReference type="PROSITE" id="PS51192">
    <property type="entry name" value="HELICASE_ATP_BIND_1"/>
    <property type="match status" value="1"/>
</dbReference>
<dbReference type="SMART" id="SM00490">
    <property type="entry name" value="HELICc"/>
    <property type="match status" value="1"/>
</dbReference>
<evidence type="ECO:0000259" key="13">
    <source>
        <dbReference type="PROSITE" id="PS50013"/>
    </source>
</evidence>
<feature type="compositionally biased region" description="Polar residues" evidence="12">
    <location>
        <begin position="20"/>
        <end position="37"/>
    </location>
</feature>
<feature type="region of interest" description="Disordered" evidence="12">
    <location>
        <begin position="1419"/>
        <end position="1560"/>
    </location>
</feature>
<feature type="compositionally biased region" description="Low complexity" evidence="12">
    <location>
        <begin position="44"/>
        <end position="53"/>
    </location>
</feature>
<feature type="compositionally biased region" description="Basic and acidic residues" evidence="12">
    <location>
        <begin position="182"/>
        <end position="194"/>
    </location>
</feature>
<protein>
    <recommendedName>
        <fullName evidence="18">DNA helicase</fullName>
    </recommendedName>
</protein>
<dbReference type="PROSITE" id="PS50013">
    <property type="entry name" value="CHROMO_2"/>
    <property type="match status" value="2"/>
</dbReference>
<dbReference type="SMART" id="SM00298">
    <property type="entry name" value="CHROMO"/>
    <property type="match status" value="2"/>
</dbReference>
<dbReference type="FunFam" id="2.40.50.40:FF:000014">
    <property type="entry name" value="Chromodomain-helicase-DNA-binding protein 2 isoform 1"/>
    <property type="match status" value="1"/>
</dbReference>
<feature type="compositionally biased region" description="Basic and acidic residues" evidence="12">
    <location>
        <begin position="54"/>
        <end position="67"/>
    </location>
</feature>
<evidence type="ECO:0000256" key="11">
    <source>
        <dbReference type="ARBA" id="ARBA00049360"/>
    </source>
</evidence>
<dbReference type="GO" id="GO:0000785">
    <property type="term" value="C:chromatin"/>
    <property type="evidence" value="ECO:0007669"/>
    <property type="project" value="TreeGrafter"/>
</dbReference>
<dbReference type="Pfam" id="PF00385">
    <property type="entry name" value="Chromo"/>
    <property type="match status" value="2"/>
</dbReference>
<dbReference type="InterPro" id="IPR023780">
    <property type="entry name" value="Chromo_domain"/>
</dbReference>
<feature type="compositionally biased region" description="Basic residues" evidence="12">
    <location>
        <begin position="1497"/>
        <end position="1507"/>
    </location>
</feature>
<dbReference type="InterPro" id="IPR049730">
    <property type="entry name" value="SNF2/RAD54-like_C"/>
</dbReference>
<keyword evidence="4" id="KW-0547">Nucleotide-binding</keyword>
<organism evidence="16 17">
    <name type="scientific">Lymnaea stagnalis</name>
    <name type="common">Great pond snail</name>
    <name type="synonym">Helix stagnalis</name>
    <dbReference type="NCBI Taxonomy" id="6523"/>
    <lineage>
        <taxon>Eukaryota</taxon>
        <taxon>Metazoa</taxon>
        <taxon>Spiralia</taxon>
        <taxon>Lophotrochozoa</taxon>
        <taxon>Mollusca</taxon>
        <taxon>Gastropoda</taxon>
        <taxon>Heterobranchia</taxon>
        <taxon>Euthyneura</taxon>
        <taxon>Panpulmonata</taxon>
        <taxon>Hygrophila</taxon>
        <taxon>Lymnaeoidea</taxon>
        <taxon>Lymnaeidae</taxon>
        <taxon>Lymnaea</taxon>
    </lineage>
</organism>
<dbReference type="SUPFAM" id="SSF52540">
    <property type="entry name" value="P-loop containing nucleoside triphosphate hydrolases"/>
    <property type="match status" value="2"/>
</dbReference>
<dbReference type="FunFam" id="3.40.50.10810:FF:000007">
    <property type="entry name" value="Chromodomain-helicase-DNA-binding protein 2 isoform 1"/>
    <property type="match status" value="1"/>
</dbReference>
<feature type="domain" description="Helicase ATP-binding" evidence="14">
    <location>
        <begin position="586"/>
        <end position="756"/>
    </location>
</feature>
<feature type="compositionally biased region" description="Basic and acidic residues" evidence="12">
    <location>
        <begin position="1657"/>
        <end position="1669"/>
    </location>
</feature>
<evidence type="ECO:0000256" key="12">
    <source>
        <dbReference type="SAM" id="MobiDB-lite"/>
    </source>
</evidence>
<dbReference type="Pfam" id="PF18375">
    <property type="entry name" value="CDH1_2_SANT_HL1"/>
    <property type="match status" value="1"/>
</dbReference>
<evidence type="ECO:0000313" key="16">
    <source>
        <dbReference type="EMBL" id="CAL1534102.1"/>
    </source>
</evidence>
<evidence type="ECO:0000256" key="5">
    <source>
        <dbReference type="ARBA" id="ARBA00022801"/>
    </source>
</evidence>
<dbReference type="EMBL" id="CAXITT010000161">
    <property type="protein sequence ID" value="CAL1534102.1"/>
    <property type="molecule type" value="Genomic_DNA"/>
</dbReference>
<feature type="domain" description="Chromo" evidence="13">
    <location>
        <begin position="484"/>
        <end position="545"/>
    </location>
</feature>
<feature type="compositionally biased region" description="Acidic residues" evidence="12">
    <location>
        <begin position="1195"/>
        <end position="1207"/>
    </location>
</feature>
<comment type="caution">
    <text evidence="16">The sequence shown here is derived from an EMBL/GenBank/DDBJ whole genome shotgun (WGS) entry which is preliminary data.</text>
</comment>
<dbReference type="InterPro" id="IPR000953">
    <property type="entry name" value="Chromo/chromo_shadow_dom"/>
</dbReference>
<feature type="compositionally biased region" description="Basic residues" evidence="12">
    <location>
        <begin position="1696"/>
        <end position="1728"/>
    </location>
</feature>
<dbReference type="GO" id="GO:0003677">
    <property type="term" value="F:DNA binding"/>
    <property type="evidence" value="ECO:0007669"/>
    <property type="project" value="UniProtKB-KW"/>
</dbReference>
<proteinExistence type="inferred from homology"/>
<dbReference type="Pfam" id="PF13907">
    <property type="entry name" value="CHD1-like_C"/>
    <property type="match status" value="1"/>
</dbReference>
<dbReference type="GO" id="GO:0003682">
    <property type="term" value="F:chromatin binding"/>
    <property type="evidence" value="ECO:0007669"/>
    <property type="project" value="TreeGrafter"/>
</dbReference>
<evidence type="ECO:0008006" key="18">
    <source>
        <dbReference type="Google" id="ProtNLM"/>
    </source>
</evidence>
<keyword evidence="3" id="KW-0677">Repeat</keyword>
<name>A0AAV2HK39_LYMST</name>
<feature type="compositionally biased region" description="Basic and acidic residues" evidence="12">
    <location>
        <begin position="1875"/>
        <end position="1884"/>
    </location>
</feature>
<dbReference type="Gene3D" id="3.40.50.10810">
    <property type="entry name" value="Tandem AAA-ATPase domain"/>
    <property type="match status" value="1"/>
</dbReference>
<feature type="compositionally biased region" description="Basic residues" evidence="12">
    <location>
        <begin position="1523"/>
        <end position="1532"/>
    </location>
</feature>
<dbReference type="InterPro" id="IPR040793">
    <property type="entry name" value="CDH1_2_SANT_HL1"/>
</dbReference>
<dbReference type="Pfam" id="PF23588">
    <property type="entry name" value="HTH_CHD1_Hrp3"/>
    <property type="match status" value="1"/>
</dbReference>
<dbReference type="GO" id="GO:0005634">
    <property type="term" value="C:nucleus"/>
    <property type="evidence" value="ECO:0007669"/>
    <property type="project" value="UniProtKB-SubCell"/>
</dbReference>
<dbReference type="PROSITE" id="PS00598">
    <property type="entry name" value="CHROMO_1"/>
    <property type="match status" value="2"/>
</dbReference>
<feature type="compositionally biased region" description="Acidic residues" evidence="12">
    <location>
        <begin position="86"/>
        <end position="96"/>
    </location>
</feature>
<evidence type="ECO:0000256" key="10">
    <source>
        <dbReference type="ARBA" id="ARBA00023242"/>
    </source>
</evidence>
<feature type="region of interest" description="Disordered" evidence="12">
    <location>
        <begin position="1653"/>
        <end position="1946"/>
    </location>
</feature>
<feature type="compositionally biased region" description="Basic and acidic residues" evidence="12">
    <location>
        <begin position="1903"/>
        <end position="1926"/>
    </location>
</feature>
<feature type="compositionally biased region" description="Basic residues" evidence="12">
    <location>
        <begin position="261"/>
        <end position="288"/>
    </location>
</feature>
<evidence type="ECO:0000256" key="4">
    <source>
        <dbReference type="ARBA" id="ARBA00022741"/>
    </source>
</evidence>
<comment type="subcellular location">
    <subcellularLocation>
        <location evidence="1">Nucleus</location>
    </subcellularLocation>
</comment>
<dbReference type="Gene3D" id="1.10.10.60">
    <property type="entry name" value="Homeodomain-like"/>
    <property type="match status" value="1"/>
</dbReference>
<reference evidence="16 17" key="1">
    <citation type="submission" date="2024-04" db="EMBL/GenBank/DDBJ databases">
        <authorList>
            <consortium name="Genoscope - CEA"/>
            <person name="William W."/>
        </authorList>
    </citation>
    <scope>NUCLEOTIDE SEQUENCE [LARGE SCALE GENOMIC DNA]</scope>
</reference>
<dbReference type="Proteomes" id="UP001497497">
    <property type="component" value="Unassembled WGS sequence"/>
</dbReference>
<dbReference type="CDD" id="cd18793">
    <property type="entry name" value="SF2_C_SNF"/>
    <property type="match status" value="1"/>
</dbReference>
<feature type="compositionally biased region" description="Basic and acidic residues" evidence="12">
    <location>
        <begin position="1469"/>
        <end position="1480"/>
    </location>
</feature>
<dbReference type="Gene3D" id="6.10.140.1440">
    <property type="match status" value="1"/>
</dbReference>
<feature type="compositionally biased region" description="Basic and acidic residues" evidence="12">
    <location>
        <begin position="1830"/>
        <end position="1864"/>
    </location>
</feature>
<dbReference type="InterPro" id="IPR038718">
    <property type="entry name" value="SNF2-like_sf"/>
</dbReference>
<dbReference type="Pfam" id="PF00271">
    <property type="entry name" value="Helicase_C"/>
    <property type="match status" value="1"/>
</dbReference>
<evidence type="ECO:0000256" key="9">
    <source>
        <dbReference type="ARBA" id="ARBA00023163"/>
    </source>
</evidence>
<evidence type="ECO:0000256" key="1">
    <source>
        <dbReference type="ARBA" id="ARBA00004123"/>
    </source>
</evidence>
<dbReference type="FunFam" id="3.40.50.300:FF:000130">
    <property type="entry name" value="Chromodomain-helicase-DNA-binding protein 2 isoform 1"/>
    <property type="match status" value="1"/>
</dbReference>
<feature type="compositionally biased region" description="Basic and acidic residues" evidence="12">
    <location>
        <begin position="1793"/>
        <end position="1802"/>
    </location>
</feature>
<dbReference type="InterPro" id="IPR016197">
    <property type="entry name" value="Chromo-like_dom_sf"/>
</dbReference>
<dbReference type="Gene3D" id="2.40.50.40">
    <property type="match status" value="2"/>
</dbReference>
<dbReference type="InterPro" id="IPR027417">
    <property type="entry name" value="P-loop_NTPase"/>
</dbReference>
<feature type="domain" description="Helicase C-terminal" evidence="15">
    <location>
        <begin position="883"/>
        <end position="1034"/>
    </location>
</feature>
<dbReference type="Pfam" id="PF00176">
    <property type="entry name" value="SNF2-rel_dom"/>
    <property type="match status" value="1"/>
</dbReference>
<accession>A0AAV2HK39</accession>
<dbReference type="InterPro" id="IPR056302">
    <property type="entry name" value="CHD1-2/Hrp3_HTH"/>
</dbReference>
<dbReference type="PANTHER" id="PTHR45623">
    <property type="entry name" value="CHROMODOMAIN-HELICASE-DNA-BINDING PROTEIN 3-RELATED-RELATED"/>
    <property type="match status" value="1"/>
</dbReference>
<evidence type="ECO:0000256" key="7">
    <source>
        <dbReference type="ARBA" id="ARBA00023015"/>
    </source>
</evidence>
<dbReference type="InterPro" id="IPR001650">
    <property type="entry name" value="Helicase_C-like"/>
</dbReference>
<dbReference type="GO" id="GO:0034728">
    <property type="term" value="P:nucleosome organization"/>
    <property type="evidence" value="ECO:0007669"/>
    <property type="project" value="TreeGrafter"/>
</dbReference>
<keyword evidence="7" id="KW-0805">Transcription regulation</keyword>
<dbReference type="Gene3D" id="3.40.50.300">
    <property type="entry name" value="P-loop containing nucleotide triphosphate hydrolases"/>
    <property type="match status" value="1"/>
</dbReference>
<dbReference type="SMART" id="SM01176">
    <property type="entry name" value="DUF4208"/>
    <property type="match status" value="1"/>
</dbReference>
<gene>
    <name evidence="16" type="ORF">GSLYS_00008062001</name>
</gene>
<feature type="compositionally biased region" description="Basic and acidic residues" evidence="12">
    <location>
        <begin position="97"/>
        <end position="128"/>
    </location>
</feature>
<dbReference type="InterPro" id="IPR014001">
    <property type="entry name" value="Helicase_ATP-bd"/>
</dbReference>
<feature type="domain" description="Chromo" evidence="13">
    <location>
        <begin position="365"/>
        <end position="459"/>
    </location>
</feature>
<dbReference type="GO" id="GO:0005524">
    <property type="term" value="F:ATP binding"/>
    <property type="evidence" value="ECO:0007669"/>
    <property type="project" value="UniProtKB-KW"/>
</dbReference>
<feature type="compositionally biased region" description="Basic residues" evidence="12">
    <location>
        <begin position="312"/>
        <end position="323"/>
    </location>
</feature>
<dbReference type="GO" id="GO:0042393">
    <property type="term" value="F:histone binding"/>
    <property type="evidence" value="ECO:0007669"/>
    <property type="project" value="TreeGrafter"/>
</dbReference>
<evidence type="ECO:0000259" key="15">
    <source>
        <dbReference type="PROSITE" id="PS51194"/>
    </source>
</evidence>
<evidence type="ECO:0000313" key="17">
    <source>
        <dbReference type="Proteomes" id="UP001497497"/>
    </source>
</evidence>
<keyword evidence="9" id="KW-0804">Transcription</keyword>